<protein>
    <submittedName>
        <fullName evidence="3">Bifunctional metallophosphatase/5'-nucleotidase</fullName>
    </submittedName>
</protein>
<evidence type="ECO:0000313" key="4">
    <source>
        <dbReference type="Proteomes" id="UP000298602"/>
    </source>
</evidence>
<name>A0A4P8L4H8_9BACT</name>
<keyword evidence="4" id="KW-1185">Reference proteome</keyword>
<dbReference type="Gene3D" id="3.60.21.10">
    <property type="match status" value="1"/>
</dbReference>
<dbReference type="GO" id="GO:0000166">
    <property type="term" value="F:nucleotide binding"/>
    <property type="evidence" value="ECO:0007669"/>
    <property type="project" value="UniProtKB-KW"/>
</dbReference>
<feature type="domain" description="5'-Nucleotidase C-terminal" evidence="2">
    <location>
        <begin position="422"/>
        <end position="601"/>
    </location>
</feature>
<dbReference type="AlphaFoldDB" id="A0A4P8L4H8"/>
<reference evidence="3 4" key="2">
    <citation type="submission" date="2019-05" db="EMBL/GenBank/DDBJ databases">
        <authorList>
            <person name="Suflita J.M."/>
            <person name="Marks C.R."/>
        </authorList>
    </citation>
    <scope>NUCLEOTIDE SEQUENCE [LARGE SCALE GENOMIC DNA]</scope>
    <source>
        <strain evidence="3 4">ALDC</strain>
    </source>
</reference>
<dbReference type="Pfam" id="PF02872">
    <property type="entry name" value="5_nucleotid_C"/>
    <property type="match status" value="1"/>
</dbReference>
<feature type="signal peptide" evidence="1">
    <location>
        <begin position="1"/>
        <end position="27"/>
    </location>
</feature>
<keyword evidence="1" id="KW-0732">Signal</keyword>
<dbReference type="InterPro" id="IPR008334">
    <property type="entry name" value="5'-Nucleotdase_C"/>
</dbReference>
<dbReference type="RefSeq" id="WP_137425169.1">
    <property type="nucleotide sequence ID" value="NZ_CP040098.1"/>
</dbReference>
<evidence type="ECO:0000256" key="1">
    <source>
        <dbReference type="RuleBase" id="RU362119"/>
    </source>
</evidence>
<dbReference type="Gene3D" id="3.90.780.10">
    <property type="entry name" value="5'-Nucleotidase, C-terminal domain"/>
    <property type="match status" value="1"/>
</dbReference>
<dbReference type="GO" id="GO:0009166">
    <property type="term" value="P:nucleotide catabolic process"/>
    <property type="evidence" value="ECO:0007669"/>
    <property type="project" value="InterPro"/>
</dbReference>
<dbReference type="InterPro" id="IPR029052">
    <property type="entry name" value="Metallo-depent_PP-like"/>
</dbReference>
<evidence type="ECO:0000259" key="2">
    <source>
        <dbReference type="Pfam" id="PF02872"/>
    </source>
</evidence>
<evidence type="ECO:0000313" key="3">
    <source>
        <dbReference type="EMBL" id="QCQ22886.1"/>
    </source>
</evidence>
<dbReference type="KEGG" id="dax:FDQ92_12305"/>
<dbReference type="EMBL" id="CP040098">
    <property type="protein sequence ID" value="QCQ22886.1"/>
    <property type="molecule type" value="Genomic_DNA"/>
</dbReference>
<dbReference type="GO" id="GO:0016787">
    <property type="term" value="F:hydrolase activity"/>
    <property type="evidence" value="ECO:0007669"/>
    <property type="project" value="UniProtKB-KW"/>
</dbReference>
<keyword evidence="1" id="KW-0547">Nucleotide-binding</keyword>
<dbReference type="PRINTS" id="PR01607">
    <property type="entry name" value="APYRASEFAMLY"/>
</dbReference>
<keyword evidence="1" id="KW-0378">Hydrolase</keyword>
<dbReference type="PANTHER" id="PTHR11575">
    <property type="entry name" value="5'-NUCLEOTIDASE-RELATED"/>
    <property type="match status" value="1"/>
</dbReference>
<dbReference type="SUPFAM" id="SSF56300">
    <property type="entry name" value="Metallo-dependent phosphatases"/>
    <property type="match status" value="1"/>
</dbReference>
<dbReference type="Proteomes" id="UP000298602">
    <property type="component" value="Chromosome"/>
</dbReference>
<dbReference type="InterPro" id="IPR036907">
    <property type="entry name" value="5'-Nucleotdase_C_sf"/>
</dbReference>
<gene>
    <name evidence="3" type="ORF">FDQ92_12305</name>
</gene>
<comment type="similarity">
    <text evidence="1">Belongs to the 5'-nucleotidase family.</text>
</comment>
<proteinExistence type="inferred from homology"/>
<reference evidence="3 4" key="1">
    <citation type="submission" date="2019-05" db="EMBL/GenBank/DDBJ databases">
        <title>The Complete Genome Sequence of the n-alkane-degrading Desulfoglaeba alkanexedens ALDC reveals multiple alkylsuccinate synthase gene clusters.</title>
        <authorList>
            <person name="Callaghan A.V."/>
            <person name="Davidova I.A."/>
            <person name="Duncan K.E."/>
            <person name="Morris B."/>
            <person name="McInerney M.J."/>
        </authorList>
    </citation>
    <scope>NUCLEOTIDE SEQUENCE [LARGE SCALE GENOMIC DNA]</scope>
    <source>
        <strain evidence="3 4">ALDC</strain>
    </source>
</reference>
<accession>A0A4P8L4H8</accession>
<dbReference type="SUPFAM" id="SSF55816">
    <property type="entry name" value="5'-nucleotidase (syn. UDP-sugar hydrolase), C-terminal domain"/>
    <property type="match status" value="1"/>
</dbReference>
<organism evidence="3 4">
    <name type="scientific">Desulfoglaeba alkanexedens ALDC</name>
    <dbReference type="NCBI Taxonomy" id="980445"/>
    <lineage>
        <taxon>Bacteria</taxon>
        <taxon>Pseudomonadati</taxon>
        <taxon>Thermodesulfobacteriota</taxon>
        <taxon>Syntrophobacteria</taxon>
        <taxon>Syntrophobacterales</taxon>
        <taxon>Syntrophobacteraceae</taxon>
        <taxon>Desulfoglaeba</taxon>
    </lineage>
</organism>
<feature type="chain" id="PRO_5020834357" evidence="1">
    <location>
        <begin position="28"/>
        <end position="647"/>
    </location>
</feature>
<dbReference type="PANTHER" id="PTHR11575:SF24">
    <property type="entry name" value="5'-NUCLEOTIDASE"/>
    <property type="match status" value="1"/>
</dbReference>
<dbReference type="InterPro" id="IPR006179">
    <property type="entry name" value="5_nucleotidase/apyrase"/>
</dbReference>
<sequence>MNIFKKCLCFFPAVALTVLFSVNTESADYFSWVPATCDDSQHQPAGAPCPHSFHSKLQILHSSDNESSFQDPNTLEKKILNYATLEDGLRKLARRECIPSIHITAGDHTIPGPFYQCASEVSWLGAPGLGDIALYNAMGLDANGMGNHEFDGGINDFARMLDRAHYPFIAVNLDFSAVELEDGTPQIRIGRDGMACSLSRGKVVKSCWLNVGGEKVGLIGRAPADFFNVIKDPTNTLPGLDFVGGRDPVTNQPLVSAVGQVLEQVDLLEGKGVKRIILIDHAQDFTGDPLSASTLRGIDVIVAAGSTGFMAKAEADGPFNLLREGDVPGADYPTVRTDSVGNQVLVVNSDQQYRYIGNLIVEFDREGRIVSVDDRSGPVATTAEAVDALGDLLGRPIRTPARVEKIFSALEETPTIQDAFAVIGTTTSPLNGNRADVRSRETNLGRLAADSTLWFTREQFPLTGVDVALKNGGGIRDSILGPSIIRLTVEAALAFDNKLAVLELTGDQMVAMMENAVSRVPSLDGRFPQIAGMFLEYDASRPGIEGQASLTTPSRIKTLIITHHDGTTDTLVNNFALQGDPARTFILATNDFLSTGGDGYASIAAATKIETTAIGEQEILEVYIKERLGGAVDLPEPLASPRVVRLN</sequence>
<dbReference type="OrthoDB" id="9803927at2"/>